<evidence type="ECO:0000313" key="2">
    <source>
        <dbReference type="EMBL" id="MBO8457580.1"/>
    </source>
</evidence>
<dbReference type="SUPFAM" id="SSF63411">
    <property type="entry name" value="LuxS/MPP-like metallohydrolase"/>
    <property type="match status" value="4"/>
</dbReference>
<dbReference type="SMART" id="SM01264">
    <property type="entry name" value="M16C_associated"/>
    <property type="match status" value="1"/>
</dbReference>
<dbReference type="GO" id="GO:0046872">
    <property type="term" value="F:metal ion binding"/>
    <property type="evidence" value="ECO:0007669"/>
    <property type="project" value="InterPro"/>
</dbReference>
<dbReference type="AlphaFoldDB" id="A0A9D9N2B1"/>
<name>A0A9D9N2B1_9SPIR</name>
<protein>
    <submittedName>
        <fullName evidence="2">Insulinase family protein</fullName>
    </submittedName>
</protein>
<dbReference type="Pfam" id="PF22516">
    <property type="entry name" value="PreP_C"/>
    <property type="match status" value="1"/>
</dbReference>
<gene>
    <name evidence="2" type="ORF">IAA81_05045</name>
</gene>
<dbReference type="InterPro" id="IPR013578">
    <property type="entry name" value="Peptidase_M16C_assoc"/>
</dbReference>
<reference evidence="2" key="1">
    <citation type="submission" date="2020-10" db="EMBL/GenBank/DDBJ databases">
        <authorList>
            <person name="Gilroy R."/>
        </authorList>
    </citation>
    <scope>NUCLEOTIDE SEQUENCE</scope>
    <source>
        <strain evidence="2">10532</strain>
    </source>
</reference>
<feature type="domain" description="Peptidase M16C associated" evidence="1">
    <location>
        <begin position="462"/>
        <end position="717"/>
    </location>
</feature>
<accession>A0A9D9N2B1</accession>
<comment type="caution">
    <text evidence="2">The sequence shown here is derived from an EMBL/GenBank/DDBJ whole genome shotgun (WGS) entry which is preliminary data.</text>
</comment>
<dbReference type="Pfam" id="PF08367">
    <property type="entry name" value="M16C_assoc"/>
    <property type="match status" value="1"/>
</dbReference>
<dbReference type="InterPro" id="IPR007863">
    <property type="entry name" value="Peptidase_M16_C"/>
</dbReference>
<dbReference type="PANTHER" id="PTHR43016">
    <property type="entry name" value="PRESEQUENCE PROTEASE"/>
    <property type="match status" value="1"/>
</dbReference>
<sequence length="980" mass="111554">MSEILKEYELLGKEDLPQYDGKGVWLRHKKTGMEVFHILNDDEENLFGFSFKTIPEDSSGVPHILEHSVLCGSRSFPLRDPFMVLSNQSVKTFLNAMTFPDKTVFPASSTVEEDYFNLMSVYADAVFFPLLKEESFFQEGWRYEFNRKGRLEIQGVVYNEMKGVYSSFNSVVSRLVTRTMFRKSPYCFCSGGVPKEIPKLSYEAFKSFHKRFYVPGNCRLFLYGNIPTEKQLDFLEQKVLSRFPAEDAAEKERWEKITNFESVPFPNNRIRLPGPGKKSLGETLCLTWYIGDITPQEKTNLSFLVQALLMHDGSPLREILIKSEIGDGISPVSGIDLDIKDVLFTIGIKGAGRNREKEFEKLVMDSLRKIWIEGFSQDNIESTFFAFDFDNREIYRTSGPYSLMLMERALQGWLYGAKPTDTMEFTPYINNLRQILSKDRNFLQGLIKKYFLDNNFRTLLTVYPDPAYGKKDEKKLKKSLRKKSRNISDGEKEKILTTQALIQKKQTEPEPSSLLALIPSVHPSSLKKDLMEAPMETEENQGILFFKFVQPVKGIVYLNIYIPIDSLTPEEYSLVSVYSLLLPKLGNSGLSWEKVQALNASCTGEISSNVNISSFPVGRTPGKIYEGRDWLTFSVSFLCGSETEALKCFEGMIFRPDFEDLQRLRSLYDNFLNSFTTSLIPSAHRFAVMDSQKFLSRNSSVNEYLFGLTQYSNCGTLKKGSTETLAFKLSKLHEKILNLGITGYIVADSESMEGSMIHVREFLKKFKRLSDPPESGFVPFSEKTGIFDFVPLPAQVGYGAASIPGISRDDPLSPCQHVLSHILKNGELWKRIRGIGGAYGAYGFPVSTEALFSFYTYRDPNPVNSLKVFKDCLKFMCENPVSREELDKAISGTYSTLFQPHVPRDKADSAFNKFVSGITIEERETRFRQFLSCTPDTIVQISKILFANFDKANYTVIGDSRQKKLAMEEYKAIQILKTGL</sequence>
<dbReference type="Gene3D" id="3.30.830.10">
    <property type="entry name" value="Metalloenzyme, LuxS/M16 peptidase-like"/>
    <property type="match status" value="4"/>
</dbReference>
<dbReference type="GO" id="GO:0006508">
    <property type="term" value="P:proteolysis"/>
    <property type="evidence" value="ECO:0007669"/>
    <property type="project" value="InterPro"/>
</dbReference>
<dbReference type="Pfam" id="PF05193">
    <property type="entry name" value="Peptidase_M16_C"/>
    <property type="match status" value="1"/>
</dbReference>
<proteinExistence type="predicted"/>
<evidence type="ECO:0000259" key="1">
    <source>
        <dbReference type="SMART" id="SM01264"/>
    </source>
</evidence>
<organism evidence="2 3">
    <name type="scientific">Candidatus Gallitreponema excrementavium</name>
    <dbReference type="NCBI Taxonomy" id="2840840"/>
    <lineage>
        <taxon>Bacteria</taxon>
        <taxon>Pseudomonadati</taxon>
        <taxon>Spirochaetota</taxon>
        <taxon>Spirochaetia</taxon>
        <taxon>Spirochaetales</taxon>
        <taxon>Candidatus Gallitreponema</taxon>
    </lineage>
</organism>
<dbReference type="Proteomes" id="UP000823638">
    <property type="component" value="Unassembled WGS sequence"/>
</dbReference>
<dbReference type="InterPro" id="IPR055130">
    <property type="entry name" value="PreP_C"/>
</dbReference>
<dbReference type="EMBL" id="JADIMM010000070">
    <property type="protein sequence ID" value="MBO8457580.1"/>
    <property type="molecule type" value="Genomic_DNA"/>
</dbReference>
<reference evidence="2" key="2">
    <citation type="journal article" date="2021" name="PeerJ">
        <title>Extensive microbial diversity within the chicken gut microbiome revealed by metagenomics and culture.</title>
        <authorList>
            <person name="Gilroy R."/>
            <person name="Ravi A."/>
            <person name="Getino M."/>
            <person name="Pursley I."/>
            <person name="Horton D.L."/>
            <person name="Alikhan N.F."/>
            <person name="Baker D."/>
            <person name="Gharbi K."/>
            <person name="Hall N."/>
            <person name="Watson M."/>
            <person name="Adriaenssens E.M."/>
            <person name="Foster-Nyarko E."/>
            <person name="Jarju S."/>
            <person name="Secka A."/>
            <person name="Antonio M."/>
            <person name="Oren A."/>
            <person name="Chaudhuri R.R."/>
            <person name="La Ragione R."/>
            <person name="Hildebrand F."/>
            <person name="Pallen M.J."/>
        </authorList>
    </citation>
    <scope>NUCLEOTIDE SEQUENCE</scope>
    <source>
        <strain evidence="2">10532</strain>
    </source>
</reference>
<evidence type="ECO:0000313" key="3">
    <source>
        <dbReference type="Proteomes" id="UP000823638"/>
    </source>
</evidence>
<dbReference type="PANTHER" id="PTHR43016:SF13">
    <property type="entry name" value="PRESEQUENCE PROTEASE, MITOCHONDRIAL"/>
    <property type="match status" value="1"/>
</dbReference>
<dbReference type="InterPro" id="IPR011249">
    <property type="entry name" value="Metalloenz_LuxS/M16"/>
</dbReference>